<keyword evidence="10" id="KW-0807">Transducer</keyword>
<dbReference type="Pfam" id="PF00003">
    <property type="entry name" value="7tm_3"/>
    <property type="match status" value="1"/>
</dbReference>
<evidence type="ECO:0000313" key="14">
    <source>
        <dbReference type="RefSeq" id="XP_020633684.2"/>
    </source>
</evidence>
<dbReference type="Gene3D" id="2.10.50.30">
    <property type="entry name" value="GPCR, family 3, nine cysteines domain"/>
    <property type="match status" value="1"/>
</dbReference>
<feature type="transmembrane region" description="Helical" evidence="11">
    <location>
        <begin position="611"/>
        <end position="631"/>
    </location>
</feature>
<reference evidence="14" key="1">
    <citation type="submission" date="2025-08" db="UniProtKB">
        <authorList>
            <consortium name="RefSeq"/>
        </authorList>
    </citation>
    <scope>IDENTIFICATION</scope>
</reference>
<keyword evidence="5 11" id="KW-1133">Transmembrane helix</keyword>
<organism evidence="13 14">
    <name type="scientific">Pogona vitticeps</name>
    <name type="common">central bearded dragon</name>
    <dbReference type="NCBI Taxonomy" id="103695"/>
    <lineage>
        <taxon>Eukaryota</taxon>
        <taxon>Metazoa</taxon>
        <taxon>Chordata</taxon>
        <taxon>Craniata</taxon>
        <taxon>Vertebrata</taxon>
        <taxon>Euteleostomi</taxon>
        <taxon>Lepidosauria</taxon>
        <taxon>Squamata</taxon>
        <taxon>Bifurcata</taxon>
        <taxon>Unidentata</taxon>
        <taxon>Episquamata</taxon>
        <taxon>Toxicofera</taxon>
        <taxon>Iguania</taxon>
        <taxon>Acrodonta</taxon>
        <taxon>Agamidae</taxon>
        <taxon>Amphibolurinae</taxon>
        <taxon>Pogona</taxon>
    </lineage>
</organism>
<feature type="transmembrane region" description="Helical" evidence="11">
    <location>
        <begin position="643"/>
        <end position="666"/>
    </location>
</feature>
<dbReference type="InterPro" id="IPR011500">
    <property type="entry name" value="GPCR_3_9-Cys_dom"/>
</dbReference>
<dbReference type="GO" id="GO:0005886">
    <property type="term" value="C:plasma membrane"/>
    <property type="evidence" value="ECO:0007669"/>
    <property type="project" value="UniProtKB-SubCell"/>
</dbReference>
<evidence type="ECO:0000256" key="4">
    <source>
        <dbReference type="ARBA" id="ARBA00022729"/>
    </source>
</evidence>
<gene>
    <name evidence="14" type="primary">LOC110070349</name>
</gene>
<keyword evidence="2" id="KW-1003">Cell membrane</keyword>
<dbReference type="InterPro" id="IPR000337">
    <property type="entry name" value="GPCR_3"/>
</dbReference>
<protein>
    <submittedName>
        <fullName evidence="14">Vomeronasal type-2 receptor 26-like</fullName>
    </submittedName>
</protein>
<evidence type="ECO:0000256" key="8">
    <source>
        <dbReference type="ARBA" id="ARBA00023170"/>
    </source>
</evidence>
<dbReference type="InterPro" id="IPR028082">
    <property type="entry name" value="Peripla_BP_I"/>
</dbReference>
<dbReference type="OrthoDB" id="5984008at2759"/>
<feature type="transmembrane region" description="Helical" evidence="11">
    <location>
        <begin position="487"/>
        <end position="511"/>
    </location>
</feature>
<dbReference type="PANTHER" id="PTHR24061:SF599">
    <property type="entry name" value="G-PROTEIN COUPLED RECEPTORS FAMILY 3 PROFILE DOMAIN-CONTAINING PROTEIN"/>
    <property type="match status" value="1"/>
</dbReference>
<dbReference type="InterPro" id="IPR000068">
    <property type="entry name" value="GPCR_3_Ca_sens_rcpt-rel"/>
</dbReference>
<dbReference type="PRINTS" id="PR01535">
    <property type="entry name" value="VOMERONASL2R"/>
</dbReference>
<dbReference type="PANTHER" id="PTHR24061">
    <property type="entry name" value="CALCIUM-SENSING RECEPTOR-RELATED"/>
    <property type="match status" value="1"/>
</dbReference>
<evidence type="ECO:0000256" key="10">
    <source>
        <dbReference type="ARBA" id="ARBA00023224"/>
    </source>
</evidence>
<keyword evidence="4" id="KW-0732">Signal</keyword>
<evidence type="ECO:0000256" key="5">
    <source>
        <dbReference type="ARBA" id="ARBA00022989"/>
    </source>
</evidence>
<dbReference type="InterPro" id="IPR004073">
    <property type="entry name" value="GPCR_3_vmron_rcpt_2"/>
</dbReference>
<evidence type="ECO:0000256" key="11">
    <source>
        <dbReference type="SAM" id="Phobius"/>
    </source>
</evidence>
<dbReference type="AlphaFoldDB" id="A0A6J0SJ05"/>
<dbReference type="Gene3D" id="3.40.50.2300">
    <property type="match status" value="2"/>
</dbReference>
<keyword evidence="6" id="KW-0297">G-protein coupled receptor</keyword>
<dbReference type="InterPro" id="IPR001828">
    <property type="entry name" value="ANF_lig-bd_rcpt"/>
</dbReference>
<sequence length="682" mass="76632">MFPNEAIQYHGIVQLLLHFGWTWVGFMTLDDESGEYFLKTIEPMLSDKGICSAFTTKVPSNLPMSNFVDMYYYILNSAPVVMMSKANVVVLYGDIVVIRWLTAIAWGVKLTEMASGGKVWIITAQTDFALNVLHKMWDIQFFHGAISFSVHSEELLGFQEFPKNITPYKAKDDGFVTDFWEQAFDCFMPGSPEATDNSSTCTGEEKLETLPRPFFEMTMTSFSYSIYNAVYTLANVLNIYLSMARYKRQEDGRRLVPLNVKAWQLHSYIQKMSFNNSVGREIIFNEYGELISGLDITNLVTFPNGSYARVKVGKLDPQALPDKMFSIDEEQLQWHKDLIQVPPSSLCNENCHPGYGKQKKEGEKFCCYDCVPCPDGMFSNQKVVDHCAKCSEDHVPNEQQTQCIPKIPDFLSFEDPLGIVLSALAIFFSLVTTLVFGIIVKHHDTPIVKANNKTLTYILLVSLLLSFVCSLMFIGKPNEVTCLLRQTGVVMVFSVAVSSLLAKTVTVVVAFAAAKPGNMFQKWVGKKLGNFVVLLCSLLQMGINTAWLSTSPPYPDIDVYTMSDKLIIKCNEGSVTMFYCALGYMGVLAFFTLIAAFLARKLPDRFNEGKFITFSMLVFCSVWVSFVPTYLSTRGKYMVAVEIFSVMASSCGLLACIFCPKCYIIALRSDLNKKGQLREKGH</sequence>
<name>A0A6J0SJ05_9SAUR</name>
<accession>A0A6J0SJ05</accession>
<dbReference type="GO" id="GO:0004930">
    <property type="term" value="F:G protein-coupled receptor activity"/>
    <property type="evidence" value="ECO:0007669"/>
    <property type="project" value="UniProtKB-KW"/>
</dbReference>
<dbReference type="InterPro" id="IPR038550">
    <property type="entry name" value="GPCR_3_9-Cys_sf"/>
</dbReference>
<dbReference type="KEGG" id="pvt:110070349"/>
<feature type="transmembrane region" description="Helical" evidence="11">
    <location>
        <begin position="454"/>
        <end position="475"/>
    </location>
</feature>
<dbReference type="GeneID" id="110070349"/>
<feature type="transmembrane region" description="Helical" evidence="11">
    <location>
        <begin position="531"/>
        <end position="550"/>
    </location>
</feature>
<evidence type="ECO:0000256" key="1">
    <source>
        <dbReference type="ARBA" id="ARBA00004651"/>
    </source>
</evidence>
<dbReference type="PRINTS" id="PR00248">
    <property type="entry name" value="GPCRMGR"/>
</dbReference>
<comment type="subcellular location">
    <subcellularLocation>
        <location evidence="1">Cell membrane</location>
        <topology evidence="1">Multi-pass membrane protein</topology>
    </subcellularLocation>
</comment>
<evidence type="ECO:0000256" key="2">
    <source>
        <dbReference type="ARBA" id="ARBA00022475"/>
    </source>
</evidence>
<evidence type="ECO:0000256" key="3">
    <source>
        <dbReference type="ARBA" id="ARBA00022692"/>
    </source>
</evidence>
<dbReference type="Pfam" id="PF07562">
    <property type="entry name" value="NCD3G"/>
    <property type="match status" value="1"/>
</dbReference>
<keyword evidence="7 11" id="KW-0472">Membrane</keyword>
<keyword evidence="3 11" id="KW-0812">Transmembrane</keyword>
<proteinExistence type="predicted"/>
<evidence type="ECO:0000256" key="6">
    <source>
        <dbReference type="ARBA" id="ARBA00023040"/>
    </source>
</evidence>
<dbReference type="SUPFAM" id="SSF53822">
    <property type="entry name" value="Periplasmic binding protein-like I"/>
    <property type="match status" value="1"/>
</dbReference>
<keyword evidence="13" id="KW-1185">Reference proteome</keyword>
<evidence type="ECO:0000259" key="12">
    <source>
        <dbReference type="PROSITE" id="PS50259"/>
    </source>
</evidence>
<feature type="transmembrane region" description="Helical" evidence="11">
    <location>
        <begin position="417"/>
        <end position="442"/>
    </location>
</feature>
<keyword evidence="9" id="KW-0325">Glycoprotein</keyword>
<feature type="domain" description="G-protein coupled receptors family 3 profile" evidence="12">
    <location>
        <begin position="417"/>
        <end position="681"/>
    </location>
</feature>
<evidence type="ECO:0000256" key="9">
    <source>
        <dbReference type="ARBA" id="ARBA00023180"/>
    </source>
</evidence>
<dbReference type="PROSITE" id="PS50259">
    <property type="entry name" value="G_PROTEIN_RECEP_F3_4"/>
    <property type="match status" value="1"/>
</dbReference>
<keyword evidence="8" id="KW-0675">Receptor</keyword>
<dbReference type="InterPro" id="IPR017978">
    <property type="entry name" value="GPCR_3_C"/>
</dbReference>
<feature type="transmembrane region" description="Helical" evidence="11">
    <location>
        <begin position="576"/>
        <end position="599"/>
    </location>
</feature>
<dbReference type="InParanoid" id="A0A6J0SJ05"/>
<evidence type="ECO:0000256" key="7">
    <source>
        <dbReference type="ARBA" id="ARBA00023136"/>
    </source>
</evidence>
<dbReference type="RefSeq" id="XP_020633684.2">
    <property type="nucleotide sequence ID" value="XM_020778025.2"/>
</dbReference>
<dbReference type="Pfam" id="PF01094">
    <property type="entry name" value="ANF_receptor"/>
    <property type="match status" value="1"/>
</dbReference>
<dbReference type="Proteomes" id="UP001652642">
    <property type="component" value="Chromosome 6"/>
</dbReference>
<evidence type="ECO:0000313" key="13">
    <source>
        <dbReference type="Proteomes" id="UP001652642"/>
    </source>
</evidence>